<organism evidence="1 2">
    <name type="scientific">Racocetra persica</name>
    <dbReference type="NCBI Taxonomy" id="160502"/>
    <lineage>
        <taxon>Eukaryota</taxon>
        <taxon>Fungi</taxon>
        <taxon>Fungi incertae sedis</taxon>
        <taxon>Mucoromycota</taxon>
        <taxon>Glomeromycotina</taxon>
        <taxon>Glomeromycetes</taxon>
        <taxon>Diversisporales</taxon>
        <taxon>Gigasporaceae</taxon>
        <taxon>Racocetra</taxon>
    </lineage>
</organism>
<comment type="caution">
    <text evidence="1">The sequence shown here is derived from an EMBL/GenBank/DDBJ whole genome shotgun (WGS) entry which is preliminary data.</text>
</comment>
<feature type="non-terminal residue" evidence="1">
    <location>
        <position position="50"/>
    </location>
</feature>
<keyword evidence="2" id="KW-1185">Reference proteome</keyword>
<sequence length="50" mass="5581">MSNPNSESFTNVIVIFNTKSPRNNAVIFVPEIFNINEVTLKEGFGNPKPD</sequence>
<evidence type="ECO:0000313" key="1">
    <source>
        <dbReference type="EMBL" id="CAG8644999.1"/>
    </source>
</evidence>
<dbReference type="EMBL" id="CAJVQC010013105">
    <property type="protein sequence ID" value="CAG8644999.1"/>
    <property type="molecule type" value="Genomic_DNA"/>
</dbReference>
<proteinExistence type="predicted"/>
<evidence type="ECO:0000313" key="2">
    <source>
        <dbReference type="Proteomes" id="UP000789920"/>
    </source>
</evidence>
<dbReference type="Proteomes" id="UP000789920">
    <property type="component" value="Unassembled WGS sequence"/>
</dbReference>
<name>A0ACA9NFI5_9GLOM</name>
<accession>A0ACA9NFI5</accession>
<protein>
    <submittedName>
        <fullName evidence="1">7975_t:CDS:1</fullName>
    </submittedName>
</protein>
<gene>
    <name evidence="1" type="ORF">RPERSI_LOCUS7630</name>
</gene>
<reference evidence="1" key="1">
    <citation type="submission" date="2021-06" db="EMBL/GenBank/DDBJ databases">
        <authorList>
            <person name="Kallberg Y."/>
            <person name="Tangrot J."/>
            <person name="Rosling A."/>
        </authorList>
    </citation>
    <scope>NUCLEOTIDE SEQUENCE</scope>
    <source>
        <strain evidence="1">MA461A</strain>
    </source>
</reference>